<gene>
    <name evidence="1" type="ORF">RFI_28395</name>
</gene>
<accession>X6M4T6</accession>
<dbReference type="EMBL" id="ASPP01024469">
    <property type="protein sequence ID" value="ETO08993.1"/>
    <property type="molecule type" value="Genomic_DNA"/>
</dbReference>
<name>X6M4T6_RETFI</name>
<comment type="caution">
    <text evidence="1">The sequence shown here is derived from an EMBL/GenBank/DDBJ whole genome shotgun (WGS) entry which is preliminary data.</text>
</comment>
<keyword evidence="2" id="KW-1185">Reference proteome</keyword>
<protein>
    <submittedName>
        <fullName evidence="1">Uncharacterized protein</fullName>
    </submittedName>
</protein>
<organism evidence="1 2">
    <name type="scientific">Reticulomyxa filosa</name>
    <dbReference type="NCBI Taxonomy" id="46433"/>
    <lineage>
        <taxon>Eukaryota</taxon>
        <taxon>Sar</taxon>
        <taxon>Rhizaria</taxon>
        <taxon>Retaria</taxon>
        <taxon>Foraminifera</taxon>
        <taxon>Monothalamids</taxon>
        <taxon>Reticulomyxidae</taxon>
        <taxon>Reticulomyxa</taxon>
    </lineage>
</organism>
<reference evidence="1 2" key="1">
    <citation type="journal article" date="2013" name="Curr. Biol.">
        <title>The Genome of the Foraminiferan Reticulomyxa filosa.</title>
        <authorList>
            <person name="Glockner G."/>
            <person name="Hulsmann N."/>
            <person name="Schleicher M."/>
            <person name="Noegel A.A."/>
            <person name="Eichinger L."/>
            <person name="Gallinger C."/>
            <person name="Pawlowski J."/>
            <person name="Sierra R."/>
            <person name="Euteneuer U."/>
            <person name="Pillet L."/>
            <person name="Moustafa A."/>
            <person name="Platzer M."/>
            <person name="Groth M."/>
            <person name="Szafranski K."/>
            <person name="Schliwa M."/>
        </authorList>
    </citation>
    <scope>NUCLEOTIDE SEQUENCE [LARGE SCALE GENOMIC DNA]</scope>
</reference>
<evidence type="ECO:0000313" key="2">
    <source>
        <dbReference type="Proteomes" id="UP000023152"/>
    </source>
</evidence>
<proteinExistence type="predicted"/>
<dbReference type="AlphaFoldDB" id="X6M4T6"/>
<dbReference type="Proteomes" id="UP000023152">
    <property type="component" value="Unassembled WGS sequence"/>
</dbReference>
<sequence length="182" mass="20994">MYVIAKDVLGLFWLTKWWTLNVLVMNFKYLHCAESADEQIHSLSSTTKFNIFQWAIHLLLVCNIPLLALQSINKFLVKDEKKVILKNSYCDYTMFMDTDDIVNEKTKKVIAKARMEVLFIEILAIISDMAKILVKFENAIKATNDKSIAKTVRQMMVTSPDSIIEDIPRKVDAALKEKTKNM</sequence>
<evidence type="ECO:0000313" key="1">
    <source>
        <dbReference type="EMBL" id="ETO08993.1"/>
    </source>
</evidence>